<organism evidence="2 3">
    <name type="scientific">Paenibacillus haidiansis</name>
    <dbReference type="NCBI Taxonomy" id="1574488"/>
    <lineage>
        <taxon>Bacteria</taxon>
        <taxon>Bacillati</taxon>
        <taxon>Bacillota</taxon>
        <taxon>Bacilli</taxon>
        <taxon>Bacillales</taxon>
        <taxon>Paenibacillaceae</taxon>
        <taxon>Paenibacillus</taxon>
    </lineage>
</organism>
<reference evidence="2 3" key="1">
    <citation type="submission" date="2024-02" db="EMBL/GenBank/DDBJ databases">
        <title>A nitrogen-fixing paenibacillus bacterium.</title>
        <authorList>
            <person name="Zhang W.L."/>
            <person name="Chen S.F."/>
        </authorList>
    </citation>
    <scope>NUCLEOTIDE SEQUENCE [LARGE SCALE GENOMIC DNA]</scope>
    <source>
        <strain evidence="2 3">M1</strain>
    </source>
</reference>
<dbReference type="NCBIfam" id="TIGR02893">
    <property type="entry name" value="spore_yabQ"/>
    <property type="match status" value="1"/>
</dbReference>
<name>A0ABU7VZT3_9BACL</name>
<feature type="transmembrane region" description="Helical" evidence="1">
    <location>
        <begin position="6"/>
        <end position="27"/>
    </location>
</feature>
<evidence type="ECO:0000313" key="3">
    <source>
        <dbReference type="Proteomes" id="UP001306950"/>
    </source>
</evidence>
<dbReference type="RefSeq" id="WP_331848908.1">
    <property type="nucleotide sequence ID" value="NZ_JAZHPZ010000018.1"/>
</dbReference>
<feature type="transmembrane region" description="Helical" evidence="1">
    <location>
        <begin position="70"/>
        <end position="96"/>
    </location>
</feature>
<proteinExistence type="predicted"/>
<keyword evidence="3" id="KW-1185">Reference proteome</keyword>
<protein>
    <submittedName>
        <fullName evidence="2">Spore cortex biosynthesis protein YabQ</fullName>
    </submittedName>
</protein>
<feature type="transmembrane region" description="Helical" evidence="1">
    <location>
        <begin position="131"/>
        <end position="154"/>
    </location>
</feature>
<dbReference type="Proteomes" id="UP001306950">
    <property type="component" value="Unassembled WGS sequence"/>
</dbReference>
<sequence>MNLETQWATLLWMLLCGGAMGIAFDSYRVVSGQLRFPRWSVHVLDLCYWLAAALFVFRTLYHVNQGELRFYVFLGLFLGVWIHFLILSVVIEKFVVNLIKVVQKIYRITIRIWRLTVVTPVKWLLKGIRLLLGFAWAILLFLGRVTLSPIWKLLAWATRPIWKKLCLPDRLHSVREWVIKLWNRWFSKE</sequence>
<dbReference type="Pfam" id="PF09578">
    <property type="entry name" value="Spore_YabQ"/>
    <property type="match status" value="1"/>
</dbReference>
<keyword evidence="1" id="KW-0472">Membrane</keyword>
<feature type="transmembrane region" description="Helical" evidence="1">
    <location>
        <begin position="39"/>
        <end position="58"/>
    </location>
</feature>
<evidence type="ECO:0000313" key="2">
    <source>
        <dbReference type="EMBL" id="MEF2968731.1"/>
    </source>
</evidence>
<gene>
    <name evidence="2" type="primary">yabQ</name>
    <name evidence="2" type="ORF">V3851_23295</name>
</gene>
<comment type="caution">
    <text evidence="2">The sequence shown here is derived from an EMBL/GenBank/DDBJ whole genome shotgun (WGS) entry which is preliminary data.</text>
</comment>
<dbReference type="InterPro" id="IPR019074">
    <property type="entry name" value="YabQ"/>
</dbReference>
<evidence type="ECO:0000256" key="1">
    <source>
        <dbReference type="SAM" id="Phobius"/>
    </source>
</evidence>
<dbReference type="EMBL" id="JAZHPZ010000018">
    <property type="protein sequence ID" value="MEF2968731.1"/>
    <property type="molecule type" value="Genomic_DNA"/>
</dbReference>
<keyword evidence="1" id="KW-1133">Transmembrane helix</keyword>
<accession>A0ABU7VZT3</accession>
<keyword evidence="1" id="KW-0812">Transmembrane</keyword>